<dbReference type="InterPro" id="IPR029063">
    <property type="entry name" value="SAM-dependent_MTases_sf"/>
</dbReference>
<dbReference type="Gene3D" id="3.90.79.10">
    <property type="entry name" value="Nucleoside Triphosphate Pyrophosphohydrolase"/>
    <property type="match status" value="1"/>
</dbReference>
<dbReference type="InterPro" id="IPR020084">
    <property type="entry name" value="NUDIX_hydrolase_CS"/>
</dbReference>
<accession>A0ABD5EG97</accession>
<sequence>MTTSSSASLIPPARWTAHYEAGKDFRPVGDEERALLRRVAGAVGAGRALDVCCGTGELAAFLHGELGYETEAVDFAEGAVARARQRCGDAVAVRVCDVERERAGESGGYALVTVRRAAAFWADRARIVRELGALLREGGALVVLSPVPGCISEPMRHIALDEDELRVLAAGFEECERYDVDGLAALVLRRPGGSYSAAEMAREPVAQAMLGAGVVVTDPNGRVLLGRSVQGMWSLPGGKVDAGESVTEAAVRELAEETGLTATATRLLALLHDDSRDLRRVTAAVRATAWHGTPHVTEPHLFTRWEWHERAQLATVGAIFTPSAHVIEVAFPGTLPGLALPHVYPAA</sequence>
<gene>
    <name evidence="6" type="ORF">RM574_29855</name>
</gene>
<evidence type="ECO:0000256" key="1">
    <source>
        <dbReference type="ARBA" id="ARBA00001946"/>
    </source>
</evidence>
<dbReference type="PANTHER" id="PTHR43046">
    <property type="entry name" value="GDP-MANNOSE MANNOSYL HYDROLASE"/>
    <property type="match status" value="1"/>
</dbReference>
<evidence type="ECO:0000259" key="5">
    <source>
        <dbReference type="PROSITE" id="PS51462"/>
    </source>
</evidence>
<evidence type="ECO:0000256" key="4">
    <source>
        <dbReference type="RuleBase" id="RU003476"/>
    </source>
</evidence>
<feature type="domain" description="Nudix hydrolase" evidence="5">
    <location>
        <begin position="207"/>
        <end position="331"/>
    </location>
</feature>
<dbReference type="AlphaFoldDB" id="A0ABD5EG97"/>
<dbReference type="SUPFAM" id="SSF53335">
    <property type="entry name" value="S-adenosyl-L-methionine-dependent methyltransferases"/>
    <property type="match status" value="1"/>
</dbReference>
<proteinExistence type="inferred from homology"/>
<keyword evidence="6" id="KW-0808">Transferase</keyword>
<dbReference type="SUPFAM" id="SSF55811">
    <property type="entry name" value="Nudix"/>
    <property type="match status" value="1"/>
</dbReference>
<dbReference type="Pfam" id="PF00293">
    <property type="entry name" value="NUDIX"/>
    <property type="match status" value="1"/>
</dbReference>
<dbReference type="PROSITE" id="PS51462">
    <property type="entry name" value="NUDIX"/>
    <property type="match status" value="1"/>
</dbReference>
<dbReference type="Pfam" id="PF13649">
    <property type="entry name" value="Methyltransf_25"/>
    <property type="match status" value="1"/>
</dbReference>
<comment type="cofactor">
    <cofactor evidence="1">
        <name>Mg(2+)</name>
        <dbReference type="ChEBI" id="CHEBI:18420"/>
    </cofactor>
</comment>
<dbReference type="GO" id="GO:0032259">
    <property type="term" value="P:methylation"/>
    <property type="evidence" value="ECO:0007669"/>
    <property type="project" value="UniProtKB-KW"/>
</dbReference>
<keyword evidence="6" id="KW-0489">Methyltransferase</keyword>
<evidence type="ECO:0000313" key="6">
    <source>
        <dbReference type="EMBL" id="MDT0419683.1"/>
    </source>
</evidence>
<dbReference type="GO" id="GO:0008168">
    <property type="term" value="F:methyltransferase activity"/>
    <property type="evidence" value="ECO:0007669"/>
    <property type="project" value="UniProtKB-KW"/>
</dbReference>
<evidence type="ECO:0000256" key="3">
    <source>
        <dbReference type="ARBA" id="ARBA00022801"/>
    </source>
</evidence>
<dbReference type="PROSITE" id="PS00893">
    <property type="entry name" value="NUDIX_BOX"/>
    <property type="match status" value="1"/>
</dbReference>
<dbReference type="InterPro" id="IPR020476">
    <property type="entry name" value="Nudix_hydrolase"/>
</dbReference>
<dbReference type="Proteomes" id="UP001183607">
    <property type="component" value="Unassembled WGS sequence"/>
</dbReference>
<evidence type="ECO:0000313" key="7">
    <source>
        <dbReference type="Proteomes" id="UP001183607"/>
    </source>
</evidence>
<dbReference type="InterPro" id="IPR015797">
    <property type="entry name" value="NUDIX_hydrolase-like_dom_sf"/>
</dbReference>
<dbReference type="RefSeq" id="WP_311677749.1">
    <property type="nucleotide sequence ID" value="NZ_JAVRER010000101.1"/>
</dbReference>
<organism evidence="6 7">
    <name type="scientific">Streptomyces evansiae</name>
    <dbReference type="NCBI Taxonomy" id="3075535"/>
    <lineage>
        <taxon>Bacteria</taxon>
        <taxon>Bacillati</taxon>
        <taxon>Actinomycetota</taxon>
        <taxon>Actinomycetes</taxon>
        <taxon>Kitasatosporales</taxon>
        <taxon>Streptomycetaceae</taxon>
        <taxon>Streptomyces</taxon>
    </lineage>
</organism>
<dbReference type="Gene3D" id="3.40.50.150">
    <property type="entry name" value="Vaccinia Virus protein VP39"/>
    <property type="match status" value="1"/>
</dbReference>
<dbReference type="PANTHER" id="PTHR43046:SF14">
    <property type="entry name" value="MUTT_NUDIX FAMILY PROTEIN"/>
    <property type="match status" value="1"/>
</dbReference>
<dbReference type="PRINTS" id="PR00502">
    <property type="entry name" value="NUDIXFAMILY"/>
</dbReference>
<protein>
    <submittedName>
        <fullName evidence="6">Bifunctional class I SAM-dependent methyltransferase/NUDIX hydrolase</fullName>
    </submittedName>
</protein>
<dbReference type="InterPro" id="IPR041698">
    <property type="entry name" value="Methyltransf_25"/>
</dbReference>
<comment type="caution">
    <text evidence="6">The sequence shown here is derived from an EMBL/GenBank/DDBJ whole genome shotgun (WGS) entry which is preliminary data.</text>
</comment>
<dbReference type="CDD" id="cd04678">
    <property type="entry name" value="NUDIX_MTH2_Nudt15"/>
    <property type="match status" value="1"/>
</dbReference>
<dbReference type="EMBL" id="JAVRER010000101">
    <property type="protein sequence ID" value="MDT0419683.1"/>
    <property type="molecule type" value="Genomic_DNA"/>
</dbReference>
<dbReference type="InterPro" id="IPR000086">
    <property type="entry name" value="NUDIX_hydrolase_dom"/>
</dbReference>
<dbReference type="CDD" id="cd02440">
    <property type="entry name" value="AdoMet_MTases"/>
    <property type="match status" value="1"/>
</dbReference>
<keyword evidence="3 4" id="KW-0378">Hydrolase</keyword>
<reference evidence="7" key="1">
    <citation type="submission" date="2023-07" db="EMBL/GenBank/DDBJ databases">
        <title>30 novel species of actinomycetes from the DSMZ collection.</title>
        <authorList>
            <person name="Nouioui I."/>
        </authorList>
    </citation>
    <scope>NUCLEOTIDE SEQUENCE [LARGE SCALE GENOMIC DNA]</scope>
    <source>
        <strain evidence="7">DSM 41982</strain>
    </source>
</reference>
<evidence type="ECO:0000256" key="2">
    <source>
        <dbReference type="ARBA" id="ARBA00005582"/>
    </source>
</evidence>
<comment type="similarity">
    <text evidence="2 4">Belongs to the Nudix hydrolase family.</text>
</comment>
<dbReference type="GO" id="GO:0016787">
    <property type="term" value="F:hydrolase activity"/>
    <property type="evidence" value="ECO:0007669"/>
    <property type="project" value="UniProtKB-KW"/>
</dbReference>
<name>A0ABD5EG97_9ACTN</name>